<keyword evidence="11" id="KW-1185">Reference proteome</keyword>
<dbReference type="EMBL" id="JARQAJ010000002">
    <property type="protein sequence ID" value="MDT2759144.1"/>
    <property type="molecule type" value="Genomic_DNA"/>
</dbReference>
<dbReference type="Gene3D" id="1.20.1250.20">
    <property type="entry name" value="MFS general substrate transporter like domains"/>
    <property type="match status" value="1"/>
</dbReference>
<feature type="transmembrane region" description="Helical" evidence="8">
    <location>
        <begin position="294"/>
        <end position="317"/>
    </location>
</feature>
<accession>A0ABU3F8Z9</accession>
<name>A0ABU3F8Z9_9ENTE</name>
<feature type="transmembrane region" description="Helical" evidence="8">
    <location>
        <begin position="48"/>
        <end position="69"/>
    </location>
</feature>
<dbReference type="SUPFAM" id="SSF103473">
    <property type="entry name" value="MFS general substrate transporter"/>
    <property type="match status" value="1"/>
</dbReference>
<proteinExistence type="inferred from homology"/>
<dbReference type="Gene3D" id="1.20.1720.10">
    <property type="entry name" value="Multidrug resistance protein D"/>
    <property type="match status" value="1"/>
</dbReference>
<comment type="subcellular location">
    <subcellularLocation>
        <location evidence="1">Cell membrane</location>
        <topology evidence="1">Multi-pass membrane protein</topology>
    </subcellularLocation>
</comment>
<dbReference type="CDD" id="cd17503">
    <property type="entry name" value="MFS_LmrB_MDR_like"/>
    <property type="match status" value="1"/>
</dbReference>
<gene>
    <name evidence="10" type="ORF">P7H27_05145</name>
</gene>
<feature type="transmembrane region" description="Helical" evidence="8">
    <location>
        <begin position="391"/>
        <end position="413"/>
    </location>
</feature>
<keyword evidence="4" id="KW-1003">Cell membrane</keyword>
<feature type="transmembrane region" description="Helical" evidence="8">
    <location>
        <begin position="105"/>
        <end position="125"/>
    </location>
</feature>
<feature type="transmembrane region" description="Helical" evidence="8">
    <location>
        <begin position="197"/>
        <end position="217"/>
    </location>
</feature>
<dbReference type="RefSeq" id="WP_311829670.1">
    <property type="nucleotide sequence ID" value="NZ_JARQAJ010000002.1"/>
</dbReference>
<dbReference type="Pfam" id="PF07690">
    <property type="entry name" value="MFS_1"/>
    <property type="match status" value="1"/>
</dbReference>
<comment type="similarity">
    <text evidence="2">Belongs to the major facilitator superfamily. EmrB family.</text>
</comment>
<dbReference type="InterPro" id="IPR036259">
    <property type="entry name" value="MFS_trans_sf"/>
</dbReference>
<evidence type="ECO:0000256" key="8">
    <source>
        <dbReference type="SAM" id="Phobius"/>
    </source>
</evidence>
<keyword evidence="7 8" id="KW-0472">Membrane</keyword>
<dbReference type="NCBIfam" id="TIGR00711">
    <property type="entry name" value="efflux_EmrB"/>
    <property type="match status" value="1"/>
</dbReference>
<dbReference type="InterPro" id="IPR020846">
    <property type="entry name" value="MFS_dom"/>
</dbReference>
<reference evidence="10" key="1">
    <citation type="submission" date="2023-03" db="EMBL/GenBank/DDBJ databases">
        <authorList>
            <person name="Shen W."/>
            <person name="Cai J."/>
        </authorList>
    </citation>
    <scope>NUCLEOTIDE SEQUENCE</scope>
    <source>
        <strain evidence="10">P66-3</strain>
    </source>
</reference>
<feature type="transmembrane region" description="Helical" evidence="8">
    <location>
        <begin position="165"/>
        <end position="185"/>
    </location>
</feature>
<feature type="transmembrane region" description="Helical" evidence="8">
    <location>
        <begin position="329"/>
        <end position="347"/>
    </location>
</feature>
<feature type="transmembrane region" description="Helical" evidence="8">
    <location>
        <begin position="433"/>
        <end position="453"/>
    </location>
</feature>
<keyword evidence="3" id="KW-0813">Transport</keyword>
<evidence type="ECO:0000256" key="5">
    <source>
        <dbReference type="ARBA" id="ARBA00022692"/>
    </source>
</evidence>
<dbReference type="PROSITE" id="PS50850">
    <property type="entry name" value="MFS"/>
    <property type="match status" value="1"/>
</dbReference>
<dbReference type="PROSITE" id="PS51257">
    <property type="entry name" value="PROKAR_LIPOPROTEIN"/>
    <property type="match status" value="1"/>
</dbReference>
<evidence type="ECO:0000256" key="4">
    <source>
        <dbReference type="ARBA" id="ARBA00022475"/>
    </source>
</evidence>
<sequence>MVPDKQRTLIFINILISCIASSMLATALTTALPTMVTDFHVSVTTGQWLTSGYALAMGIMMPLTAFLIVRFPTKKLYLFAIGLFILGLIACVLAPNFSVLMLGRILQACGNGILSSMAQVILLTIYPLEKRGSIMGWYGLSIGAAPVIAPTIAGILVDVSSWRMIFYAAIVIMVISLIFSFLVFDDVLENRKQKFDSLSFVLSGLAYGGITLGIGTIGTYSLVSYQTLLPLLIGFGAMIIFAKRQFHLAEPFLDLRVLQSNVFVISLIGSMLLYFLMMGSSIILPLYVQSIAGYSATISGLVTLPGSLAMTLISPFTGRFYDRFGIKKLFIIGAIALLFSNFGMVLITMKTSILIVAGLNVLRSIAIGCLMMPLVTWGMSDIKQSLTAHGTALLTSLRTIAGAIGSAVFVSIMTGVTKYSALSFGSNAQIHGLNVTFIFMSCSALVLVAFAFFSKTTAKVSAN</sequence>
<feature type="transmembrane region" description="Helical" evidence="8">
    <location>
        <begin position="9"/>
        <end position="28"/>
    </location>
</feature>
<evidence type="ECO:0000259" key="9">
    <source>
        <dbReference type="PROSITE" id="PS50850"/>
    </source>
</evidence>
<organism evidence="10 11">
    <name type="scientific">Enterococcus xiangfangensis</name>
    <dbReference type="NCBI Taxonomy" id="1296537"/>
    <lineage>
        <taxon>Bacteria</taxon>
        <taxon>Bacillati</taxon>
        <taxon>Bacillota</taxon>
        <taxon>Bacilli</taxon>
        <taxon>Lactobacillales</taxon>
        <taxon>Enterococcaceae</taxon>
        <taxon>Enterococcus</taxon>
    </lineage>
</organism>
<dbReference type="InterPro" id="IPR011701">
    <property type="entry name" value="MFS"/>
</dbReference>
<feature type="transmembrane region" description="Helical" evidence="8">
    <location>
        <begin position="353"/>
        <end position="379"/>
    </location>
</feature>
<evidence type="ECO:0000313" key="11">
    <source>
        <dbReference type="Proteomes" id="UP001181046"/>
    </source>
</evidence>
<dbReference type="PANTHER" id="PTHR42718">
    <property type="entry name" value="MAJOR FACILITATOR SUPERFAMILY MULTIDRUG TRANSPORTER MFSC"/>
    <property type="match status" value="1"/>
</dbReference>
<protein>
    <submittedName>
        <fullName evidence="10">MDR family MFS transporter</fullName>
    </submittedName>
</protein>
<evidence type="ECO:0000313" key="10">
    <source>
        <dbReference type="EMBL" id="MDT2759144.1"/>
    </source>
</evidence>
<dbReference type="Proteomes" id="UP001181046">
    <property type="component" value="Unassembled WGS sequence"/>
</dbReference>
<evidence type="ECO:0000256" key="3">
    <source>
        <dbReference type="ARBA" id="ARBA00022448"/>
    </source>
</evidence>
<feature type="transmembrane region" description="Helical" evidence="8">
    <location>
        <begin position="262"/>
        <end position="288"/>
    </location>
</feature>
<keyword evidence="5 8" id="KW-0812">Transmembrane</keyword>
<feature type="transmembrane region" description="Helical" evidence="8">
    <location>
        <begin position="137"/>
        <end position="159"/>
    </location>
</feature>
<feature type="domain" description="Major facilitator superfamily (MFS) profile" evidence="9">
    <location>
        <begin position="10"/>
        <end position="459"/>
    </location>
</feature>
<feature type="transmembrane region" description="Helical" evidence="8">
    <location>
        <begin position="76"/>
        <end position="99"/>
    </location>
</feature>
<evidence type="ECO:0000256" key="6">
    <source>
        <dbReference type="ARBA" id="ARBA00022989"/>
    </source>
</evidence>
<comment type="caution">
    <text evidence="10">The sequence shown here is derived from an EMBL/GenBank/DDBJ whole genome shotgun (WGS) entry which is preliminary data.</text>
</comment>
<keyword evidence="6 8" id="KW-1133">Transmembrane helix</keyword>
<evidence type="ECO:0000256" key="7">
    <source>
        <dbReference type="ARBA" id="ARBA00023136"/>
    </source>
</evidence>
<feature type="transmembrane region" description="Helical" evidence="8">
    <location>
        <begin position="223"/>
        <end position="242"/>
    </location>
</feature>
<dbReference type="PANTHER" id="PTHR42718:SF9">
    <property type="entry name" value="MAJOR FACILITATOR SUPERFAMILY MULTIDRUG TRANSPORTER MFSC"/>
    <property type="match status" value="1"/>
</dbReference>
<evidence type="ECO:0000256" key="1">
    <source>
        <dbReference type="ARBA" id="ARBA00004651"/>
    </source>
</evidence>
<evidence type="ECO:0000256" key="2">
    <source>
        <dbReference type="ARBA" id="ARBA00008537"/>
    </source>
</evidence>
<dbReference type="InterPro" id="IPR004638">
    <property type="entry name" value="EmrB-like"/>
</dbReference>